<dbReference type="KEGG" id="cmp:Cha6605_5038"/>
<dbReference type="PROSITE" id="PS50005">
    <property type="entry name" value="TPR"/>
    <property type="match status" value="1"/>
</dbReference>
<dbReference type="SUPFAM" id="SSF141571">
    <property type="entry name" value="Pentapeptide repeat-like"/>
    <property type="match status" value="1"/>
</dbReference>
<dbReference type="STRING" id="1173020.Cha6605_5038"/>
<keyword evidence="1" id="KW-0802">TPR repeat</keyword>
<dbReference type="InterPro" id="IPR001646">
    <property type="entry name" value="5peptide_repeat"/>
</dbReference>
<dbReference type="EMBL" id="CP003600">
    <property type="protein sequence ID" value="AFY95941.1"/>
    <property type="molecule type" value="Genomic_DNA"/>
</dbReference>
<keyword evidence="4" id="KW-1185">Reference proteome</keyword>
<sequence>MKLTIIATTILLLTSFVTTAKAENMSHLRQLLSTKSCQQCDLAGAGLVTNNLAGAKLERANLAGANLSQANLAGADLRGANLAGASLNGANLTGADLRGANLAGTDLRSAYLTNANVSGIDVSAAYLDGAIGIPTSLGTADDFYKWGFANWQKNDFAGAVAHYDRSISLNPKFPGVYLARSMAKFRLQNDRGAIEDAMVAERLYFAQADREGTQVAQALIAKIKLASQPTDTNINPGNGNMVDFVTGLSSMLLKFF</sequence>
<dbReference type="RefSeq" id="WP_015162029.1">
    <property type="nucleotide sequence ID" value="NC_019697.1"/>
</dbReference>
<dbReference type="InterPro" id="IPR019734">
    <property type="entry name" value="TPR_rpt"/>
</dbReference>
<gene>
    <name evidence="3" type="ORF">Cha6605_5038</name>
</gene>
<keyword evidence="2" id="KW-0732">Signal</keyword>
<feature type="chain" id="PRO_5003937247" evidence="2">
    <location>
        <begin position="23"/>
        <end position="256"/>
    </location>
</feature>
<dbReference type="PANTHER" id="PTHR47200">
    <property type="entry name" value="THYLAKOID LUMENAL 15 KDA PROTEIN 1, CHLOROPLASTIC"/>
    <property type="match status" value="1"/>
</dbReference>
<dbReference type="InterPro" id="IPR011990">
    <property type="entry name" value="TPR-like_helical_dom_sf"/>
</dbReference>
<accession>K9UND0</accession>
<dbReference type="Gene3D" id="1.25.40.10">
    <property type="entry name" value="Tetratricopeptide repeat domain"/>
    <property type="match status" value="1"/>
</dbReference>
<dbReference type="Proteomes" id="UP000010366">
    <property type="component" value="Chromosome"/>
</dbReference>
<dbReference type="InterPro" id="IPR044213">
    <property type="entry name" value="At2g44920-like"/>
</dbReference>
<dbReference type="eggNOG" id="COG1357">
    <property type="taxonomic scope" value="Bacteria"/>
</dbReference>
<dbReference type="HOGENOM" id="CLU_080449_0_0_3"/>
<dbReference type="PANTHER" id="PTHR47200:SF2">
    <property type="entry name" value="THYLAKOID LUMENAL 15 KDA PROTEIN 1, CHLOROPLASTIC"/>
    <property type="match status" value="1"/>
</dbReference>
<proteinExistence type="predicted"/>
<reference evidence="3 4" key="1">
    <citation type="submission" date="2012-05" db="EMBL/GenBank/DDBJ databases">
        <title>Finished chromosome of genome of Chamaesiphon sp. PCC 6605.</title>
        <authorList>
            <consortium name="US DOE Joint Genome Institute"/>
            <person name="Gugger M."/>
            <person name="Coursin T."/>
            <person name="Rippka R."/>
            <person name="Tandeau De Marsac N."/>
            <person name="Huntemann M."/>
            <person name="Wei C.-L."/>
            <person name="Han J."/>
            <person name="Detter J.C."/>
            <person name="Han C."/>
            <person name="Tapia R."/>
            <person name="Chen A."/>
            <person name="Kyrpides N."/>
            <person name="Mavromatis K."/>
            <person name="Markowitz V."/>
            <person name="Szeto E."/>
            <person name="Ivanova N."/>
            <person name="Pagani I."/>
            <person name="Pati A."/>
            <person name="Goodwin L."/>
            <person name="Nordberg H.P."/>
            <person name="Cantor M.N."/>
            <person name="Hua S.X."/>
            <person name="Woyke T."/>
            <person name="Kerfeld C.A."/>
        </authorList>
    </citation>
    <scope>NUCLEOTIDE SEQUENCE [LARGE SCALE GENOMIC DNA]</scope>
    <source>
        <strain evidence="4">ATCC 27169 / PCC 6605</strain>
    </source>
</reference>
<evidence type="ECO:0000313" key="3">
    <source>
        <dbReference type="EMBL" id="AFY95941.1"/>
    </source>
</evidence>
<protein>
    <submittedName>
        <fullName evidence="3">Putative low-complexity protein</fullName>
    </submittedName>
</protein>
<evidence type="ECO:0000256" key="1">
    <source>
        <dbReference type="PROSITE-ProRule" id="PRU00339"/>
    </source>
</evidence>
<feature type="signal peptide" evidence="2">
    <location>
        <begin position="1"/>
        <end position="22"/>
    </location>
</feature>
<dbReference type="SUPFAM" id="SSF48452">
    <property type="entry name" value="TPR-like"/>
    <property type="match status" value="1"/>
</dbReference>
<evidence type="ECO:0000313" key="4">
    <source>
        <dbReference type="Proteomes" id="UP000010366"/>
    </source>
</evidence>
<name>K9UND0_CHAP6</name>
<feature type="repeat" description="TPR" evidence="1">
    <location>
        <begin position="140"/>
        <end position="173"/>
    </location>
</feature>
<dbReference type="PATRIC" id="fig|1173020.3.peg.5771"/>
<dbReference type="OrthoDB" id="481042at2"/>
<dbReference type="Gene3D" id="2.160.20.80">
    <property type="entry name" value="E3 ubiquitin-protein ligase SopA"/>
    <property type="match status" value="1"/>
</dbReference>
<organism evidence="3 4">
    <name type="scientific">Chamaesiphon minutus (strain ATCC 27169 / PCC 6605)</name>
    <dbReference type="NCBI Taxonomy" id="1173020"/>
    <lineage>
        <taxon>Bacteria</taxon>
        <taxon>Bacillati</taxon>
        <taxon>Cyanobacteriota</taxon>
        <taxon>Cyanophyceae</taxon>
        <taxon>Gomontiellales</taxon>
        <taxon>Chamaesiphonaceae</taxon>
        <taxon>Chamaesiphon</taxon>
    </lineage>
</organism>
<dbReference type="Pfam" id="PF00805">
    <property type="entry name" value="Pentapeptide"/>
    <property type="match status" value="2"/>
</dbReference>
<evidence type="ECO:0000256" key="2">
    <source>
        <dbReference type="SAM" id="SignalP"/>
    </source>
</evidence>
<dbReference type="AlphaFoldDB" id="K9UND0"/>